<proteinExistence type="predicted"/>
<organism evidence="2 3">
    <name type="scientific">Ammonicoccus fulvus</name>
    <dbReference type="NCBI Taxonomy" id="3138240"/>
    <lineage>
        <taxon>Bacteria</taxon>
        <taxon>Bacillati</taxon>
        <taxon>Actinomycetota</taxon>
        <taxon>Actinomycetes</taxon>
        <taxon>Propionibacteriales</taxon>
        <taxon>Propionibacteriaceae</taxon>
        <taxon>Ammonicoccus</taxon>
    </lineage>
</organism>
<evidence type="ECO:0000256" key="1">
    <source>
        <dbReference type="ARBA" id="ARBA00022649"/>
    </source>
</evidence>
<keyword evidence="3" id="KW-1185">Reference proteome</keyword>
<sequence length="84" mass="9623">MAINIKDPTTDRLARELAAVTGESITDAVRVAMEERLDRLRRRQRRAGRHVRLSGYIVRARARPDLDSRSAEEIIGYDEHGLPR</sequence>
<dbReference type="InterPro" id="IPR011660">
    <property type="entry name" value="VapB-like"/>
</dbReference>
<keyword evidence="1" id="KW-1277">Toxin-antitoxin system</keyword>
<dbReference type="EMBL" id="CP154795">
    <property type="protein sequence ID" value="XAN07757.1"/>
    <property type="molecule type" value="Genomic_DNA"/>
</dbReference>
<protein>
    <submittedName>
        <fullName evidence="2">Type II toxin-antitoxin system VapB family antitoxin</fullName>
    </submittedName>
</protein>
<evidence type="ECO:0000313" key="3">
    <source>
        <dbReference type="Proteomes" id="UP001442841"/>
    </source>
</evidence>
<dbReference type="RefSeq" id="WP_425309215.1">
    <property type="nucleotide sequence ID" value="NZ_CP154795.1"/>
</dbReference>
<dbReference type="Pfam" id="PF07704">
    <property type="entry name" value="PSK_trans_fac"/>
    <property type="match status" value="1"/>
</dbReference>
<dbReference type="Proteomes" id="UP001442841">
    <property type="component" value="Chromosome"/>
</dbReference>
<accession>A0ABZ3FSF9</accession>
<evidence type="ECO:0000313" key="2">
    <source>
        <dbReference type="EMBL" id="XAN07757.1"/>
    </source>
</evidence>
<name>A0ABZ3FSF9_9ACTN</name>
<gene>
    <name evidence="2" type="ORF">AADG42_10730</name>
</gene>
<reference evidence="2 3" key="1">
    <citation type="submission" date="2024-04" db="EMBL/GenBank/DDBJ databases">
        <title>Isolation of an actinomycete strain from pig manure.</title>
        <authorList>
            <person name="Gong T."/>
            <person name="Yu Z."/>
            <person name="An M."/>
            <person name="Wei C."/>
            <person name="Yang W."/>
            <person name="Liu L."/>
        </authorList>
    </citation>
    <scope>NUCLEOTIDE SEQUENCE [LARGE SCALE GENOMIC DNA]</scope>
    <source>
        <strain evidence="2 3">ZF39</strain>
    </source>
</reference>